<keyword evidence="6" id="KW-0479">Metal-binding</keyword>
<protein>
    <submittedName>
        <fullName evidence="14">Alkane 1-monooxygenase</fullName>
    </submittedName>
</protein>
<feature type="transmembrane region" description="Helical" evidence="12">
    <location>
        <begin position="241"/>
        <end position="265"/>
    </location>
</feature>
<keyword evidence="9" id="KW-0408">Iron</keyword>
<keyword evidence="11 12" id="KW-0472">Membrane</keyword>
<evidence type="ECO:0000313" key="15">
    <source>
        <dbReference type="Proteomes" id="UP001431784"/>
    </source>
</evidence>
<comment type="similarity">
    <text evidence="2">Belongs to the fatty acid desaturase type 1 family. AlkB subfamily.</text>
</comment>
<evidence type="ECO:0000256" key="7">
    <source>
        <dbReference type="ARBA" id="ARBA00022989"/>
    </source>
</evidence>
<keyword evidence="15" id="KW-1185">Reference proteome</keyword>
<reference evidence="14" key="1">
    <citation type="submission" date="2023-02" db="EMBL/GenBank/DDBJ databases">
        <title>Description of Roseinatronobacter alkalisoli sp. nov., an alkaliphilic bacerium isolated from soda soil.</title>
        <authorList>
            <person name="Wei W."/>
        </authorList>
    </citation>
    <scope>NUCLEOTIDE SEQUENCE</scope>
    <source>
        <strain evidence="14">HJB301</strain>
    </source>
</reference>
<comment type="subcellular location">
    <subcellularLocation>
        <location evidence="1">Cell inner membrane</location>
        <topology evidence="1">Multi-pass membrane protein</topology>
    </subcellularLocation>
</comment>
<evidence type="ECO:0000256" key="8">
    <source>
        <dbReference type="ARBA" id="ARBA00023002"/>
    </source>
</evidence>
<keyword evidence="5 12" id="KW-0812">Transmembrane</keyword>
<feature type="transmembrane region" description="Helical" evidence="12">
    <location>
        <begin position="27"/>
        <end position="49"/>
    </location>
</feature>
<evidence type="ECO:0000256" key="2">
    <source>
        <dbReference type="ARBA" id="ARBA00010823"/>
    </source>
</evidence>
<keyword evidence="7 12" id="KW-1133">Transmembrane helix</keyword>
<evidence type="ECO:0000256" key="9">
    <source>
        <dbReference type="ARBA" id="ARBA00023004"/>
    </source>
</evidence>
<dbReference type="PANTHER" id="PTHR38674">
    <property type="entry name" value="ALKANE 1-MONOOXYGENASE 1"/>
    <property type="match status" value="1"/>
</dbReference>
<evidence type="ECO:0000313" key="14">
    <source>
        <dbReference type="EMBL" id="MDD7972434.1"/>
    </source>
</evidence>
<dbReference type="Pfam" id="PF00487">
    <property type="entry name" value="FA_desaturase"/>
    <property type="match status" value="1"/>
</dbReference>
<evidence type="ECO:0000256" key="6">
    <source>
        <dbReference type="ARBA" id="ARBA00022723"/>
    </source>
</evidence>
<evidence type="ECO:0000256" key="12">
    <source>
        <dbReference type="SAM" id="Phobius"/>
    </source>
</evidence>
<feature type="transmembrane region" description="Helical" evidence="12">
    <location>
        <begin position="55"/>
        <end position="73"/>
    </location>
</feature>
<proteinExistence type="inferred from homology"/>
<evidence type="ECO:0000256" key="3">
    <source>
        <dbReference type="ARBA" id="ARBA00022475"/>
    </source>
</evidence>
<comment type="caution">
    <text evidence="14">The sequence shown here is derived from an EMBL/GenBank/DDBJ whole genome shotgun (WGS) entry which is preliminary data.</text>
</comment>
<evidence type="ECO:0000256" key="10">
    <source>
        <dbReference type="ARBA" id="ARBA00023033"/>
    </source>
</evidence>
<dbReference type="PANTHER" id="PTHR38674:SF1">
    <property type="entry name" value="ALKANE 1-MONOOXYGENASE 1"/>
    <property type="match status" value="1"/>
</dbReference>
<sequence>MRREGRPLCRKARIVTPQQFRRLSAALPFWASLGFVPLVVIAALWGGWWLALMPLYGWVAFTVMDFITGLYNDNPDTETPLADLFWYRLITLIWFPVQCVVIFGALWWAATTTHLHWLEELALMFGVGVMSGVIGIVYSHELLHQKTALERWLGDLLLASVLYSHFRSEHLQVHHRYVGTPRDPVTARLGEGFQAYFLRVLRDCPPSALRAEAAMLARKGLPVWHHSNPFWRYAALQGAMLTLALVIGGWWGVVLFMWQALIAIWQLELTNYIEHYGLTRRHLGDGKYEPVRPHHSWNASHRASNWLMINLQRHSDHHYKPDRRFPLLQTYGTDQAPQLPFGYPALTTLAMVPPLWRRFMNPKVRAWRRQFYPDISDWGDYDRHETPLPRGAS</sequence>
<name>A0ABT5TBC3_9RHOB</name>
<keyword evidence="4" id="KW-0997">Cell inner membrane</keyword>
<evidence type="ECO:0000259" key="13">
    <source>
        <dbReference type="Pfam" id="PF00487"/>
    </source>
</evidence>
<dbReference type="InterPro" id="IPR033885">
    <property type="entry name" value="AlkB/XylM"/>
</dbReference>
<feature type="transmembrane region" description="Helical" evidence="12">
    <location>
        <begin position="121"/>
        <end position="139"/>
    </location>
</feature>
<evidence type="ECO:0000256" key="1">
    <source>
        <dbReference type="ARBA" id="ARBA00004429"/>
    </source>
</evidence>
<dbReference type="InterPro" id="IPR005804">
    <property type="entry name" value="FA_desaturase_dom"/>
</dbReference>
<evidence type="ECO:0000256" key="5">
    <source>
        <dbReference type="ARBA" id="ARBA00022692"/>
    </source>
</evidence>
<evidence type="ECO:0000256" key="4">
    <source>
        <dbReference type="ARBA" id="ARBA00022519"/>
    </source>
</evidence>
<feature type="domain" description="Fatty acid desaturase" evidence="13">
    <location>
        <begin position="121"/>
        <end position="345"/>
    </location>
</feature>
<keyword evidence="8" id="KW-0560">Oxidoreductase</keyword>
<keyword evidence="10" id="KW-0503">Monooxygenase</keyword>
<feature type="transmembrane region" description="Helical" evidence="12">
    <location>
        <begin position="85"/>
        <end position="109"/>
    </location>
</feature>
<dbReference type="EMBL" id="JAQZSM010000015">
    <property type="protein sequence ID" value="MDD7972434.1"/>
    <property type="molecule type" value="Genomic_DNA"/>
</dbReference>
<dbReference type="CDD" id="cd03512">
    <property type="entry name" value="Alkane-hydroxylase"/>
    <property type="match status" value="1"/>
</dbReference>
<evidence type="ECO:0000256" key="11">
    <source>
        <dbReference type="ARBA" id="ARBA00023136"/>
    </source>
</evidence>
<accession>A0ABT5TBC3</accession>
<gene>
    <name evidence="14" type="ORF">PUT78_15145</name>
</gene>
<organism evidence="14 15">
    <name type="scientific">Roseinatronobacter alkalisoli</name>
    <dbReference type="NCBI Taxonomy" id="3028235"/>
    <lineage>
        <taxon>Bacteria</taxon>
        <taxon>Pseudomonadati</taxon>
        <taxon>Pseudomonadota</taxon>
        <taxon>Alphaproteobacteria</taxon>
        <taxon>Rhodobacterales</taxon>
        <taxon>Paracoccaceae</taxon>
        <taxon>Roseinatronobacter</taxon>
    </lineage>
</organism>
<dbReference type="Proteomes" id="UP001431784">
    <property type="component" value="Unassembled WGS sequence"/>
</dbReference>
<keyword evidence="3" id="KW-1003">Cell membrane</keyword>